<reference evidence="3 4" key="1">
    <citation type="journal article" date="2019" name="Emerg. Microbes Infect.">
        <title>Comprehensive subspecies identification of 175 nontuberculous mycobacteria species based on 7547 genomic profiles.</title>
        <authorList>
            <person name="Matsumoto Y."/>
            <person name="Kinjo T."/>
            <person name="Motooka D."/>
            <person name="Nabeya D."/>
            <person name="Jung N."/>
            <person name="Uechi K."/>
            <person name="Horii T."/>
            <person name="Iida T."/>
            <person name="Fujita J."/>
            <person name="Nakamura S."/>
        </authorList>
    </citation>
    <scope>NUCLEOTIDE SEQUENCE [LARGE SCALE GENOMIC DNA]</scope>
    <source>
        <strain evidence="3 4">JCM 18439</strain>
    </source>
</reference>
<dbReference type="OrthoDB" id="4569937at2"/>
<dbReference type="InterPro" id="IPR056463">
    <property type="entry name" value="DUF7373_C"/>
</dbReference>
<dbReference type="AlphaFoldDB" id="A0A1X0C2G0"/>
<dbReference type="RefSeq" id="WP_083000114.1">
    <property type="nucleotide sequence ID" value="NZ_AP022591.1"/>
</dbReference>
<evidence type="ECO:0000313" key="3">
    <source>
        <dbReference type="EMBL" id="BBY44956.1"/>
    </source>
</evidence>
<feature type="domain" description="DUF7373" evidence="1">
    <location>
        <begin position="58"/>
        <end position="254"/>
    </location>
</feature>
<proteinExistence type="predicted"/>
<evidence type="ECO:0000259" key="1">
    <source>
        <dbReference type="Pfam" id="PF24088"/>
    </source>
</evidence>
<evidence type="ECO:0000259" key="2">
    <source>
        <dbReference type="Pfam" id="PF24092"/>
    </source>
</evidence>
<keyword evidence="4" id="KW-1185">Reference proteome</keyword>
<dbReference type="Proteomes" id="UP000466431">
    <property type="component" value="Chromosome"/>
</dbReference>
<organism evidence="3 4">
    <name type="scientific">Mycolicibacterium celeriflavum</name>
    <name type="common">Mycobacterium celeriflavum</name>
    <dbReference type="NCBI Taxonomy" id="1249101"/>
    <lineage>
        <taxon>Bacteria</taxon>
        <taxon>Bacillati</taxon>
        <taxon>Actinomycetota</taxon>
        <taxon>Actinomycetes</taxon>
        <taxon>Mycobacteriales</taxon>
        <taxon>Mycobacteriaceae</taxon>
        <taxon>Mycolicibacterium</taxon>
    </lineage>
</organism>
<gene>
    <name evidence="3" type="ORF">MCEL_32510</name>
</gene>
<dbReference type="STRING" id="1249101.BST21_02720"/>
<dbReference type="EMBL" id="AP022591">
    <property type="protein sequence ID" value="BBY44956.1"/>
    <property type="molecule type" value="Genomic_DNA"/>
</dbReference>
<protein>
    <submittedName>
        <fullName evidence="3">Uncharacterized protein</fullName>
    </submittedName>
</protein>
<sequence>MRHAILALISVVALLATACTSTVEGVAVKATGGPSGPALDFDRLDSGRFPTTPRQPLGVAGDPMLGAVLEGQRLADYVVGPWEVDSALKEGFGFGAVVLPRAEALALIGPMELAGAAARHDFVTGFATVRTEKKRRVLLNAVLRFADDDAAAAAATDLGEAAAQQQGADGPATLEIPGHPEARATSYTASDRTIGSFGAVRSFTAHGPYVFMQQAQATAGIDAAARLVAKSIELQAPVIDEFRATDLSELADISIDPTGLLARTIPLDGRDVTFTKNTTYERRGALHFQSDPVRSAKLFSDTGVDLVAMAGATVYRAEDADGAEGVVEEFFAEVSPTASPTNPVPNMPGSRCLKMSDESFYCLATADRYAIETSAPTLLATQQMTAAQYIMLMSS</sequence>
<dbReference type="KEGG" id="mcee:MCEL_32510"/>
<name>A0A1X0C2G0_MYCCF</name>
<feature type="domain" description="DUF7373" evidence="2">
    <location>
        <begin position="260"/>
        <end position="394"/>
    </location>
</feature>
<accession>A0A1X0C2G0</accession>
<dbReference type="Pfam" id="PF24088">
    <property type="entry name" value="DUF7373"/>
    <property type="match status" value="1"/>
</dbReference>
<dbReference type="InterPro" id="IPR055797">
    <property type="entry name" value="DUF7373"/>
</dbReference>
<evidence type="ECO:0000313" key="4">
    <source>
        <dbReference type="Proteomes" id="UP000466431"/>
    </source>
</evidence>
<dbReference type="PROSITE" id="PS51257">
    <property type="entry name" value="PROKAR_LIPOPROTEIN"/>
    <property type="match status" value="1"/>
</dbReference>
<dbReference type="Pfam" id="PF24092">
    <property type="entry name" value="DUF7373_C"/>
    <property type="match status" value="1"/>
</dbReference>